<feature type="region of interest" description="Disordered" evidence="1">
    <location>
        <begin position="1"/>
        <end position="31"/>
    </location>
</feature>
<reference evidence="2" key="3">
    <citation type="submission" date="2010-09" db="EMBL/GenBank/DDBJ databases">
        <title>Annotation of Gaeumannomyces graminis var. tritici R3-111a-1.</title>
        <authorList>
            <consortium name="The Broad Institute Genome Sequencing Platform"/>
            <person name="Ma L.-J."/>
            <person name="Dead R."/>
            <person name="Young S.K."/>
            <person name="Zeng Q."/>
            <person name="Gargeya S."/>
            <person name="Fitzgerald M."/>
            <person name="Haas B."/>
            <person name="Abouelleil A."/>
            <person name="Alvarado L."/>
            <person name="Arachchi H.M."/>
            <person name="Berlin A."/>
            <person name="Brown A."/>
            <person name="Chapman S.B."/>
            <person name="Chen Z."/>
            <person name="Dunbar C."/>
            <person name="Freedman E."/>
            <person name="Gearin G."/>
            <person name="Gellesch M."/>
            <person name="Goldberg J."/>
            <person name="Griggs A."/>
            <person name="Gujja S."/>
            <person name="Heiman D."/>
            <person name="Howarth C."/>
            <person name="Larson L."/>
            <person name="Lui A."/>
            <person name="MacDonald P.J.P."/>
            <person name="Mehta T."/>
            <person name="Montmayeur A."/>
            <person name="Murphy C."/>
            <person name="Neiman D."/>
            <person name="Pearson M."/>
            <person name="Priest M."/>
            <person name="Roberts A."/>
            <person name="Saif S."/>
            <person name="Shea T."/>
            <person name="Shenoy N."/>
            <person name="Sisk P."/>
            <person name="Stolte C."/>
            <person name="Sykes S."/>
            <person name="Yandava C."/>
            <person name="Wortman J."/>
            <person name="Nusbaum C."/>
            <person name="Birren B."/>
        </authorList>
    </citation>
    <scope>NUCLEOTIDE SEQUENCE</scope>
    <source>
        <strain evidence="2">R3-111a-1</strain>
    </source>
</reference>
<evidence type="ECO:0000313" key="4">
    <source>
        <dbReference type="Proteomes" id="UP000006039"/>
    </source>
</evidence>
<dbReference type="EMBL" id="GL385399">
    <property type="protein sequence ID" value="EJT73387.1"/>
    <property type="molecule type" value="Genomic_DNA"/>
</dbReference>
<dbReference type="VEuPathDB" id="FungiDB:GGTG_10228"/>
<dbReference type="Proteomes" id="UP000006039">
    <property type="component" value="Unassembled WGS sequence"/>
</dbReference>
<keyword evidence="4" id="KW-1185">Reference proteome</keyword>
<protein>
    <submittedName>
        <fullName evidence="2 3">Uncharacterized protein</fullName>
    </submittedName>
</protein>
<sequence>MEPSVRNHGATYAVPPKVQSCSPRFPGAVGSPGDVVRLHRPRDRLPAPIQYDSMLLCLWFAARSKRSRGVLARALEITGSNGSRDLGDT</sequence>
<dbReference type="GeneID" id="20350686"/>
<reference evidence="3" key="5">
    <citation type="submission" date="2018-04" db="UniProtKB">
        <authorList>
            <consortium name="EnsemblFungi"/>
        </authorList>
    </citation>
    <scope>IDENTIFICATION</scope>
    <source>
        <strain evidence="3">R3-111a-1</strain>
    </source>
</reference>
<organism evidence="2">
    <name type="scientific">Gaeumannomyces tritici (strain R3-111a-1)</name>
    <name type="common">Wheat and barley take-all root rot fungus</name>
    <name type="synonym">Gaeumannomyces graminis var. tritici</name>
    <dbReference type="NCBI Taxonomy" id="644352"/>
    <lineage>
        <taxon>Eukaryota</taxon>
        <taxon>Fungi</taxon>
        <taxon>Dikarya</taxon>
        <taxon>Ascomycota</taxon>
        <taxon>Pezizomycotina</taxon>
        <taxon>Sordariomycetes</taxon>
        <taxon>Sordariomycetidae</taxon>
        <taxon>Magnaporthales</taxon>
        <taxon>Magnaporthaceae</taxon>
        <taxon>Gaeumannomyces</taxon>
    </lineage>
</organism>
<evidence type="ECO:0000256" key="1">
    <source>
        <dbReference type="SAM" id="MobiDB-lite"/>
    </source>
</evidence>
<dbReference type="AlphaFoldDB" id="J3P9Q1"/>
<proteinExistence type="predicted"/>
<dbReference type="RefSeq" id="XP_009226361.1">
    <property type="nucleotide sequence ID" value="XM_009228097.1"/>
</dbReference>
<accession>J3P9Q1</accession>
<reference evidence="3" key="4">
    <citation type="journal article" date="2015" name="G3 (Bethesda)">
        <title>Genome sequences of three phytopathogenic species of the Magnaporthaceae family of fungi.</title>
        <authorList>
            <person name="Okagaki L.H."/>
            <person name="Nunes C.C."/>
            <person name="Sailsbery J."/>
            <person name="Clay B."/>
            <person name="Brown D."/>
            <person name="John T."/>
            <person name="Oh Y."/>
            <person name="Young N."/>
            <person name="Fitzgerald M."/>
            <person name="Haas B.J."/>
            <person name="Zeng Q."/>
            <person name="Young S."/>
            <person name="Adiconis X."/>
            <person name="Fan L."/>
            <person name="Levin J.Z."/>
            <person name="Mitchell T.K."/>
            <person name="Okubara P.A."/>
            <person name="Farman M.L."/>
            <person name="Kohn L.M."/>
            <person name="Birren B."/>
            <person name="Ma L.-J."/>
            <person name="Dean R.A."/>
        </authorList>
    </citation>
    <scope>NUCLEOTIDE SEQUENCE</scope>
    <source>
        <strain evidence="3">R3-111a-1</strain>
    </source>
</reference>
<reference evidence="2" key="2">
    <citation type="submission" date="2010-07" db="EMBL/GenBank/DDBJ databases">
        <authorList>
            <consortium name="The Broad Institute Genome Sequencing Platform"/>
            <consortium name="Broad Institute Genome Sequencing Center for Infectious Disease"/>
            <person name="Ma L.-J."/>
            <person name="Dead R."/>
            <person name="Young S."/>
            <person name="Zeng Q."/>
            <person name="Koehrsen M."/>
            <person name="Alvarado L."/>
            <person name="Berlin A."/>
            <person name="Chapman S.B."/>
            <person name="Chen Z."/>
            <person name="Freedman E."/>
            <person name="Gellesch M."/>
            <person name="Goldberg J."/>
            <person name="Griggs A."/>
            <person name="Gujja S."/>
            <person name="Heilman E.R."/>
            <person name="Heiman D."/>
            <person name="Hepburn T."/>
            <person name="Howarth C."/>
            <person name="Jen D."/>
            <person name="Larson L."/>
            <person name="Mehta T."/>
            <person name="Neiman D."/>
            <person name="Pearson M."/>
            <person name="Roberts A."/>
            <person name="Saif S."/>
            <person name="Shea T."/>
            <person name="Shenoy N."/>
            <person name="Sisk P."/>
            <person name="Stolte C."/>
            <person name="Sykes S."/>
            <person name="Walk T."/>
            <person name="White J."/>
            <person name="Yandava C."/>
            <person name="Haas B."/>
            <person name="Nusbaum C."/>
            <person name="Birren B."/>
        </authorList>
    </citation>
    <scope>NUCLEOTIDE SEQUENCE</scope>
    <source>
        <strain evidence="2">R3-111a-1</strain>
    </source>
</reference>
<gene>
    <name evidence="3" type="primary">20350686</name>
    <name evidence="2" type="ORF">GGTG_10228</name>
</gene>
<dbReference type="EnsemblFungi" id="EJT73387">
    <property type="protein sequence ID" value="EJT73387"/>
    <property type="gene ID" value="GGTG_10228"/>
</dbReference>
<evidence type="ECO:0000313" key="3">
    <source>
        <dbReference type="EnsemblFungi" id="EJT73387"/>
    </source>
</evidence>
<dbReference type="HOGENOM" id="CLU_2454866_0_0_1"/>
<name>J3P9Q1_GAET3</name>
<reference evidence="4" key="1">
    <citation type="submission" date="2010-07" db="EMBL/GenBank/DDBJ databases">
        <title>The genome sequence of Gaeumannomyces graminis var. tritici strain R3-111a-1.</title>
        <authorList>
            <consortium name="The Broad Institute Genome Sequencing Platform"/>
            <person name="Ma L.-J."/>
            <person name="Dead R."/>
            <person name="Young S."/>
            <person name="Zeng Q."/>
            <person name="Koehrsen M."/>
            <person name="Alvarado L."/>
            <person name="Berlin A."/>
            <person name="Chapman S.B."/>
            <person name="Chen Z."/>
            <person name="Freedman E."/>
            <person name="Gellesch M."/>
            <person name="Goldberg J."/>
            <person name="Griggs A."/>
            <person name="Gujja S."/>
            <person name="Heilman E.R."/>
            <person name="Heiman D."/>
            <person name="Hepburn T."/>
            <person name="Howarth C."/>
            <person name="Jen D."/>
            <person name="Larson L."/>
            <person name="Mehta T."/>
            <person name="Neiman D."/>
            <person name="Pearson M."/>
            <person name="Roberts A."/>
            <person name="Saif S."/>
            <person name="Shea T."/>
            <person name="Shenoy N."/>
            <person name="Sisk P."/>
            <person name="Stolte C."/>
            <person name="Sykes S."/>
            <person name="Walk T."/>
            <person name="White J."/>
            <person name="Yandava C."/>
            <person name="Haas B."/>
            <person name="Nusbaum C."/>
            <person name="Birren B."/>
        </authorList>
    </citation>
    <scope>NUCLEOTIDE SEQUENCE [LARGE SCALE GENOMIC DNA]</scope>
    <source>
        <strain evidence="4">R3-111a-1</strain>
    </source>
</reference>
<evidence type="ECO:0000313" key="2">
    <source>
        <dbReference type="EMBL" id="EJT73387.1"/>
    </source>
</evidence>